<accession>A0A2M7W1Z0</accession>
<dbReference type="PANTHER" id="PTHR43024">
    <property type="entry name" value="UDP-N-ACETYLMURAMOYL-TRIPEPTIDE--D-ALANYL-D-ALANINE LIGASE"/>
    <property type="match status" value="1"/>
</dbReference>
<evidence type="ECO:0000313" key="6">
    <source>
        <dbReference type="Proteomes" id="UP000228952"/>
    </source>
</evidence>
<evidence type="ECO:0000256" key="3">
    <source>
        <dbReference type="ARBA" id="ARBA00022840"/>
    </source>
</evidence>
<dbReference type="GO" id="GO:0016881">
    <property type="term" value="F:acid-amino acid ligase activity"/>
    <property type="evidence" value="ECO:0007669"/>
    <property type="project" value="InterPro"/>
</dbReference>
<dbReference type="InterPro" id="IPR036565">
    <property type="entry name" value="Mur-like_cat_sf"/>
</dbReference>
<dbReference type="InterPro" id="IPR004101">
    <property type="entry name" value="Mur_ligase_C"/>
</dbReference>
<gene>
    <name evidence="5" type="ORF">COX64_02515</name>
</gene>
<dbReference type="SUPFAM" id="SSF53244">
    <property type="entry name" value="MurD-like peptide ligases, peptide-binding domain"/>
    <property type="match status" value="1"/>
</dbReference>
<dbReference type="InterPro" id="IPR051046">
    <property type="entry name" value="MurCDEF_CellWall_CoF430Synth"/>
</dbReference>
<dbReference type="EMBL" id="PFQB01000064">
    <property type="protein sequence ID" value="PJA14030.1"/>
    <property type="molecule type" value="Genomic_DNA"/>
</dbReference>
<dbReference type="PANTHER" id="PTHR43024:SF1">
    <property type="entry name" value="UDP-N-ACETYLMURAMOYL-TRIPEPTIDE--D-ALANYL-D-ALANINE LIGASE"/>
    <property type="match status" value="1"/>
</dbReference>
<sequence>MAKKLVKSVYLGLLKMLAKLEMAKHKDTTIIGITGSSGKTSCKEAVVAFLMPHVKNALKYTVKGNSETGIPYEILDIPVRHYKIWQYPFILLRGLLHVLFTYKKYSTFVIEYGIDGPEAPLNMDYLLSIVKPHIGVLLSISSVHGENFEKDLDASIPQAKRVSVIETAIAHEKFKLLLAIQDKKKAFLTKQAADFLQPIEYEDMTILDDIAIPSVTSIENTAEGAIVTLQMSKQEITAQLPEIALTQSSRRNIQFAAVVTSHLKKDIATSFSQLPKNYHMGPGRSTLLPGNDGTIILDSSYNANPFAAKELFPLVKELAKQGKRKKIIVLGDFRELGENTPTIYAEVIKEAVKVADILVLTNNMMKEYGISVAEQAGMVLNENMYWFENGKQLSFHINEVIEQNAVVLFEGSQNTVFLEYAVKELCSNKDPAYIKTHIARMSNDWLEIK</sequence>
<dbReference type="Pfam" id="PF02875">
    <property type="entry name" value="Mur_ligase_C"/>
    <property type="match status" value="1"/>
</dbReference>
<evidence type="ECO:0000313" key="5">
    <source>
        <dbReference type="EMBL" id="PJA14030.1"/>
    </source>
</evidence>
<dbReference type="GO" id="GO:0005524">
    <property type="term" value="F:ATP binding"/>
    <property type="evidence" value="ECO:0007669"/>
    <property type="project" value="UniProtKB-KW"/>
</dbReference>
<feature type="domain" description="Mur ligase C-terminal" evidence="4">
    <location>
        <begin position="283"/>
        <end position="412"/>
    </location>
</feature>
<reference evidence="6" key="1">
    <citation type="submission" date="2017-09" db="EMBL/GenBank/DDBJ databases">
        <title>Depth-based differentiation of microbial function through sediment-hosted aquifers and enrichment of novel symbionts in the deep terrestrial subsurface.</title>
        <authorList>
            <person name="Probst A.J."/>
            <person name="Ladd B."/>
            <person name="Jarett J.K."/>
            <person name="Geller-Mcgrath D.E."/>
            <person name="Sieber C.M.K."/>
            <person name="Emerson J.B."/>
            <person name="Anantharaman K."/>
            <person name="Thomas B.C."/>
            <person name="Malmstrom R."/>
            <person name="Stieglmeier M."/>
            <person name="Klingl A."/>
            <person name="Woyke T."/>
            <person name="Ryan C.M."/>
            <person name="Banfield J.F."/>
        </authorList>
    </citation>
    <scope>NUCLEOTIDE SEQUENCE [LARGE SCALE GENOMIC DNA]</scope>
</reference>
<dbReference type="Gene3D" id="3.90.190.20">
    <property type="entry name" value="Mur ligase, C-terminal domain"/>
    <property type="match status" value="1"/>
</dbReference>
<evidence type="ECO:0000256" key="1">
    <source>
        <dbReference type="ARBA" id="ARBA00022598"/>
    </source>
</evidence>
<evidence type="ECO:0000259" key="4">
    <source>
        <dbReference type="Pfam" id="PF02875"/>
    </source>
</evidence>
<evidence type="ECO:0000256" key="2">
    <source>
        <dbReference type="ARBA" id="ARBA00022741"/>
    </source>
</evidence>
<keyword evidence="3" id="KW-0067">ATP-binding</keyword>
<organism evidence="5 6">
    <name type="scientific">Candidatus Dojkabacteria bacterium CG_4_10_14_0_2_um_filter_Dojkabacteria_WS6_41_15</name>
    <dbReference type="NCBI Taxonomy" id="2014249"/>
    <lineage>
        <taxon>Bacteria</taxon>
        <taxon>Candidatus Dojkabacteria</taxon>
    </lineage>
</organism>
<dbReference type="SUPFAM" id="SSF53623">
    <property type="entry name" value="MurD-like peptide ligases, catalytic domain"/>
    <property type="match status" value="1"/>
</dbReference>
<name>A0A2M7W1Z0_9BACT</name>
<dbReference type="Proteomes" id="UP000228952">
    <property type="component" value="Unassembled WGS sequence"/>
</dbReference>
<dbReference type="InterPro" id="IPR036615">
    <property type="entry name" value="Mur_ligase_C_dom_sf"/>
</dbReference>
<dbReference type="AlphaFoldDB" id="A0A2M7W1Z0"/>
<proteinExistence type="predicted"/>
<comment type="caution">
    <text evidence="5">The sequence shown here is derived from an EMBL/GenBank/DDBJ whole genome shotgun (WGS) entry which is preliminary data.</text>
</comment>
<protein>
    <recommendedName>
        <fullName evidence="4">Mur ligase C-terminal domain-containing protein</fullName>
    </recommendedName>
</protein>
<dbReference type="Gene3D" id="3.40.1190.10">
    <property type="entry name" value="Mur-like, catalytic domain"/>
    <property type="match status" value="1"/>
</dbReference>
<keyword evidence="2" id="KW-0547">Nucleotide-binding</keyword>
<keyword evidence="1" id="KW-0436">Ligase</keyword>